<sequence length="138" mass="14756">MSKIHHGQCACGAVRIRASGNSVAELHCQCRQCQLRSGTGHSSFMVFAGPGAVKVDGKTTSWSVTGDSGIEKHQAFCPECGTPTHVTFPANPGITAINPVLLDERDQFAPRIVTYASRALAWDVLDPALTRFDEMPTG</sequence>
<dbReference type="PANTHER" id="PTHR33337">
    <property type="entry name" value="GFA DOMAIN-CONTAINING PROTEIN"/>
    <property type="match status" value="1"/>
</dbReference>
<dbReference type="Gene3D" id="3.90.1590.10">
    <property type="entry name" value="glutathione-dependent formaldehyde- activating enzyme (gfa)"/>
    <property type="match status" value="1"/>
</dbReference>
<dbReference type="Proteomes" id="UP000324252">
    <property type="component" value="Unassembled WGS sequence"/>
</dbReference>
<evidence type="ECO:0000313" key="6">
    <source>
        <dbReference type="EMBL" id="SHJ46710.1"/>
    </source>
</evidence>
<accession>A0A1H0CAT3</accession>
<dbReference type="RefSeq" id="WP_149786747.1">
    <property type="nucleotide sequence ID" value="NZ_FNIO01000001.1"/>
</dbReference>
<dbReference type="PANTHER" id="PTHR33337:SF40">
    <property type="entry name" value="CENP-V_GFA DOMAIN-CONTAINING PROTEIN-RELATED"/>
    <property type="match status" value="1"/>
</dbReference>
<organism evidence="6 7">
    <name type="scientific">Lutimaribacter pacificus</name>
    <dbReference type="NCBI Taxonomy" id="391948"/>
    <lineage>
        <taxon>Bacteria</taxon>
        <taxon>Pseudomonadati</taxon>
        <taxon>Pseudomonadota</taxon>
        <taxon>Alphaproteobacteria</taxon>
        <taxon>Rhodobacterales</taxon>
        <taxon>Roseobacteraceae</taxon>
        <taxon>Lutimaribacter</taxon>
    </lineage>
</organism>
<evidence type="ECO:0000256" key="1">
    <source>
        <dbReference type="ARBA" id="ARBA00005495"/>
    </source>
</evidence>
<dbReference type="OrthoDB" id="9807246at2"/>
<keyword evidence="7" id="KW-1185">Reference proteome</keyword>
<evidence type="ECO:0000256" key="2">
    <source>
        <dbReference type="ARBA" id="ARBA00022723"/>
    </source>
</evidence>
<proteinExistence type="inferred from homology"/>
<feature type="domain" description="CENP-V/GFA" evidence="5">
    <location>
        <begin position="5"/>
        <end position="123"/>
    </location>
</feature>
<dbReference type="SUPFAM" id="SSF51316">
    <property type="entry name" value="Mss4-like"/>
    <property type="match status" value="1"/>
</dbReference>
<evidence type="ECO:0000259" key="5">
    <source>
        <dbReference type="PROSITE" id="PS51891"/>
    </source>
</evidence>
<evidence type="ECO:0000256" key="4">
    <source>
        <dbReference type="ARBA" id="ARBA00023239"/>
    </source>
</evidence>
<gene>
    <name evidence="6" type="ORF">SAMN05444142_101347</name>
</gene>
<reference evidence="6 7" key="1">
    <citation type="submission" date="2016-11" db="EMBL/GenBank/DDBJ databases">
        <authorList>
            <person name="Varghese N."/>
            <person name="Submissions S."/>
        </authorList>
    </citation>
    <scope>NUCLEOTIDE SEQUENCE [LARGE SCALE GENOMIC DNA]</scope>
    <source>
        <strain evidence="6 7">DSM 29620</strain>
    </source>
</reference>
<dbReference type="PROSITE" id="PS51891">
    <property type="entry name" value="CENP_V_GFA"/>
    <property type="match status" value="1"/>
</dbReference>
<comment type="similarity">
    <text evidence="1">Belongs to the Gfa family.</text>
</comment>
<protein>
    <submittedName>
        <fullName evidence="6">Uncharacterized conserved protein</fullName>
    </submittedName>
</protein>
<name>A0A1H0CAT3_9RHOB</name>
<dbReference type="Pfam" id="PF04828">
    <property type="entry name" value="GFA"/>
    <property type="match status" value="1"/>
</dbReference>
<keyword evidence="2" id="KW-0479">Metal-binding</keyword>
<dbReference type="EMBL" id="FQZZ01000001">
    <property type="protein sequence ID" value="SHJ46710.1"/>
    <property type="molecule type" value="Genomic_DNA"/>
</dbReference>
<dbReference type="InterPro" id="IPR006913">
    <property type="entry name" value="CENP-V/GFA"/>
</dbReference>
<keyword evidence="3" id="KW-0862">Zinc</keyword>
<dbReference type="AlphaFoldDB" id="A0A1H0CAT3"/>
<dbReference type="GO" id="GO:0016846">
    <property type="term" value="F:carbon-sulfur lyase activity"/>
    <property type="evidence" value="ECO:0007669"/>
    <property type="project" value="InterPro"/>
</dbReference>
<keyword evidence="4" id="KW-0456">Lyase</keyword>
<evidence type="ECO:0000313" key="7">
    <source>
        <dbReference type="Proteomes" id="UP000324252"/>
    </source>
</evidence>
<dbReference type="InterPro" id="IPR011057">
    <property type="entry name" value="Mss4-like_sf"/>
</dbReference>
<dbReference type="GO" id="GO:0046872">
    <property type="term" value="F:metal ion binding"/>
    <property type="evidence" value="ECO:0007669"/>
    <property type="project" value="UniProtKB-KW"/>
</dbReference>
<evidence type="ECO:0000256" key="3">
    <source>
        <dbReference type="ARBA" id="ARBA00022833"/>
    </source>
</evidence>